<dbReference type="Proteomes" id="UP000284189">
    <property type="component" value="Unassembled WGS sequence"/>
</dbReference>
<dbReference type="AlphaFoldDB" id="A0A418N3V4"/>
<gene>
    <name evidence="4" type="ORF">D2U88_15140</name>
    <name evidence="5" type="ORF">FQ019_14975</name>
</gene>
<dbReference type="InterPro" id="IPR012910">
    <property type="entry name" value="Plug_dom"/>
</dbReference>
<feature type="domain" description="TonB-dependent receptor plug" evidence="3">
    <location>
        <begin position="616"/>
        <end position="710"/>
    </location>
</feature>
<keyword evidence="2" id="KW-0472">Membrane</keyword>
<dbReference type="GO" id="GO:0044718">
    <property type="term" value="P:siderophore transmembrane transport"/>
    <property type="evidence" value="ECO:0007669"/>
    <property type="project" value="TreeGrafter"/>
</dbReference>
<evidence type="ECO:0000313" key="7">
    <source>
        <dbReference type="Proteomes" id="UP000321528"/>
    </source>
</evidence>
<keyword evidence="2" id="KW-0813">Transport</keyword>
<dbReference type="Gene3D" id="2.170.130.10">
    <property type="entry name" value="TonB-dependent receptor, plug domain"/>
    <property type="match status" value="1"/>
</dbReference>
<dbReference type="OrthoDB" id="679547at2"/>
<comment type="similarity">
    <text evidence="2">Belongs to the TonB-dependent receptor family.</text>
</comment>
<accession>A0A418N3V4</accession>
<evidence type="ECO:0000256" key="1">
    <source>
        <dbReference type="ARBA" id="ARBA00022729"/>
    </source>
</evidence>
<keyword evidence="2" id="KW-0812">Transmembrane</keyword>
<comment type="subcellular location">
    <subcellularLocation>
        <location evidence="2">Cell outer membrane</location>
        <topology evidence="2">Multi-pass membrane protein</topology>
    </subcellularLocation>
</comment>
<keyword evidence="7" id="KW-1185">Reference proteome</keyword>
<keyword evidence="2" id="KW-0998">Cell outer membrane</keyword>
<dbReference type="Gene3D" id="2.60.40.1930">
    <property type="match status" value="1"/>
</dbReference>
<dbReference type="EMBL" id="VNWL01000029">
    <property type="protein sequence ID" value="TXK00240.1"/>
    <property type="molecule type" value="Genomic_DNA"/>
</dbReference>
<reference evidence="4 6" key="1">
    <citation type="submission" date="2018-08" db="EMBL/GenBank/DDBJ databases">
        <title>Proposal of Muricauda 72 sp.nov. and Muricauda NH166 sp.nov., isolated from seawater.</title>
        <authorList>
            <person name="Cheng H."/>
            <person name="Wu Y.-H."/>
            <person name="Guo L.-L."/>
            <person name="Xu X.-W."/>
        </authorList>
    </citation>
    <scope>NUCLEOTIDE SEQUENCE [LARGE SCALE GENOMIC DNA]</scope>
    <source>
        <strain evidence="4 6">NH166</strain>
    </source>
</reference>
<dbReference type="InterPro" id="IPR037066">
    <property type="entry name" value="Plug_dom_sf"/>
</dbReference>
<dbReference type="Pfam" id="PF07715">
    <property type="entry name" value="Plug"/>
    <property type="match status" value="1"/>
</dbReference>
<organism evidence="4 6">
    <name type="scientific">Flagellimonas aequoris</name>
    <dbReference type="NCBI Taxonomy" id="2306997"/>
    <lineage>
        <taxon>Bacteria</taxon>
        <taxon>Pseudomonadati</taxon>
        <taxon>Bacteroidota</taxon>
        <taxon>Flavobacteriia</taxon>
        <taxon>Flavobacteriales</taxon>
        <taxon>Flavobacteriaceae</taxon>
        <taxon>Flagellimonas</taxon>
    </lineage>
</organism>
<protein>
    <recommendedName>
        <fullName evidence="3">TonB-dependent receptor plug domain-containing protein</fullName>
    </recommendedName>
</protein>
<dbReference type="Proteomes" id="UP000321528">
    <property type="component" value="Unassembled WGS sequence"/>
</dbReference>
<dbReference type="GO" id="GO:0009279">
    <property type="term" value="C:cell outer membrane"/>
    <property type="evidence" value="ECO:0007669"/>
    <property type="project" value="UniProtKB-SubCell"/>
</dbReference>
<dbReference type="PANTHER" id="PTHR30069">
    <property type="entry name" value="TONB-DEPENDENT OUTER MEMBRANE RECEPTOR"/>
    <property type="match status" value="1"/>
</dbReference>
<dbReference type="RefSeq" id="WP_119641381.1">
    <property type="nucleotide sequence ID" value="NZ_QXFJ01000030.1"/>
</dbReference>
<dbReference type="PANTHER" id="PTHR30069:SF29">
    <property type="entry name" value="HEMOGLOBIN AND HEMOGLOBIN-HAPTOGLOBIN-BINDING PROTEIN 1-RELATED"/>
    <property type="match status" value="1"/>
</dbReference>
<name>A0A418N3V4_9FLAO</name>
<evidence type="ECO:0000313" key="5">
    <source>
        <dbReference type="EMBL" id="TXK00240.1"/>
    </source>
</evidence>
<dbReference type="PROSITE" id="PS52016">
    <property type="entry name" value="TONB_DEPENDENT_REC_3"/>
    <property type="match status" value="1"/>
</dbReference>
<sequence>MKNKVRGLLSTFIIFFFCITVGLAQSLDFNHNKPYWSRLSFDFQDNFRDSLALWPERVMLQIANEHIDADEPLFFKAYLTTEKQPKRYSKSAVLNVELLDDNGTLLKRQFHKIVDGMVQGQLELPKNMKSGSYAVKAYTRWSQNYGPDFVAKEKIRIGDLTNGKEITNAVFKVSIMPEGGTLLNGHENRVIIKFPLDQNLKMVQRGRILDENKQEVAHVSFYSSGLGTAIFKPMKDSTYQLELEDGTLFPIPMAETEGYLLHVNNLDENNAKIRITASDNAPKSELRLIGTSGGITYFEKKLNFHNDKILDVELSKANFPHGVFTLKLVDNLGSELADRPIWIDGARLHIDIKPVGSGADTNQKTYKIKVTDHTNTPIKSQLAVSVNRHHLETEKSLDENSVEQSSLYTFSEILDESKVSTYRKKTFLKDLDLLSSANEFGTLSKEEDMTSDIKFSFQKGLEIMGHAFDLNNTLLRNTTIQVVASNDKDVWIGEVETDGQGLLKLDDIQIEGEATLISRTKGDDVKSRLVKIVPIPMMKQKKKVLMPYVAENPKQVEEGKPTVVSEPFYIDKSEKIIELGEVEVEGKSVERKKYTPSLYGINLPPNRIKYQDFEKPKSLLQLLAELPGVIVSGVETLNPKASVLGAVGPILWVVDGFPLSQEGTGTQMGTSSQSALVEIMTLVSDRDVERIELLKGPEASIFGSRASGGVFIIYTRKGNELEYIPRKEGQLTFEGYTTALDFNEYKESLSRRKGEKINLLYWNPQLETDENGEATITIPLPSDNSGIKIEASTISLDGKIGMASIIN</sequence>
<dbReference type="GO" id="GO:0015344">
    <property type="term" value="F:siderophore uptake transmembrane transporter activity"/>
    <property type="evidence" value="ECO:0007669"/>
    <property type="project" value="TreeGrafter"/>
</dbReference>
<evidence type="ECO:0000313" key="6">
    <source>
        <dbReference type="Proteomes" id="UP000284189"/>
    </source>
</evidence>
<dbReference type="EMBL" id="QXFJ01000030">
    <property type="protein sequence ID" value="RIV68544.1"/>
    <property type="molecule type" value="Genomic_DNA"/>
</dbReference>
<evidence type="ECO:0000259" key="3">
    <source>
        <dbReference type="Pfam" id="PF07715"/>
    </source>
</evidence>
<keyword evidence="2" id="KW-1134">Transmembrane beta strand</keyword>
<dbReference type="InterPro" id="IPR039426">
    <property type="entry name" value="TonB-dep_rcpt-like"/>
</dbReference>
<proteinExistence type="inferred from homology"/>
<keyword evidence="1" id="KW-0732">Signal</keyword>
<evidence type="ECO:0000256" key="2">
    <source>
        <dbReference type="PROSITE-ProRule" id="PRU01360"/>
    </source>
</evidence>
<comment type="caution">
    <text evidence="4">The sequence shown here is derived from an EMBL/GenBank/DDBJ whole genome shotgun (WGS) entry which is preliminary data.</text>
</comment>
<dbReference type="SUPFAM" id="SSF56935">
    <property type="entry name" value="Porins"/>
    <property type="match status" value="1"/>
</dbReference>
<reference evidence="5 7" key="2">
    <citation type="submission" date="2019-07" db="EMBL/GenBank/DDBJ databases">
        <title>Draft genome of two Muricauda strains isolated from deep sea.</title>
        <authorList>
            <person name="Sun C."/>
        </authorList>
    </citation>
    <scope>NUCLEOTIDE SEQUENCE [LARGE SCALE GENOMIC DNA]</scope>
    <source>
        <strain evidence="5 7">NH166</strain>
    </source>
</reference>
<evidence type="ECO:0000313" key="4">
    <source>
        <dbReference type="EMBL" id="RIV68544.1"/>
    </source>
</evidence>